<feature type="transmembrane region" description="Helical" evidence="9">
    <location>
        <begin position="20"/>
        <end position="43"/>
    </location>
</feature>
<dbReference type="Proteomes" id="UP001209681">
    <property type="component" value="Unassembled WGS sequence"/>
</dbReference>
<evidence type="ECO:0000259" key="10">
    <source>
        <dbReference type="Pfam" id="PF04290"/>
    </source>
</evidence>
<protein>
    <submittedName>
        <fullName evidence="11">TRAP transporter small permease</fullName>
    </submittedName>
</protein>
<sequence>MKAKRALQYIDKFESYVCQVLLGFFVVVLFMQIALRICFNYVIPWSEEISRFSFVWFVFFGAAYAARLAAHNRVTIQFKLFPPVVGNICMFLSDIIWIGFNLLMIWKSLEVITDLMEFPYISPSLGWSMAYVYWIFPISFSLMSVRIIQVNIMKYWLKIEIKDVDKIDPDDLEPLPESH</sequence>
<comment type="similarity">
    <text evidence="8">Belongs to the TRAP transporter small permease family.</text>
</comment>
<evidence type="ECO:0000313" key="11">
    <source>
        <dbReference type="EMBL" id="MCW7752870.1"/>
    </source>
</evidence>
<evidence type="ECO:0000256" key="6">
    <source>
        <dbReference type="ARBA" id="ARBA00022989"/>
    </source>
</evidence>
<keyword evidence="5 9" id="KW-0812">Transmembrane</keyword>
<feature type="transmembrane region" description="Helical" evidence="9">
    <location>
        <begin position="126"/>
        <end position="148"/>
    </location>
</feature>
<keyword evidence="3" id="KW-1003">Cell membrane</keyword>
<dbReference type="RefSeq" id="WP_265423731.1">
    <property type="nucleotide sequence ID" value="NZ_JAPFPW010000002.1"/>
</dbReference>
<evidence type="ECO:0000256" key="7">
    <source>
        <dbReference type="ARBA" id="ARBA00023136"/>
    </source>
</evidence>
<evidence type="ECO:0000256" key="2">
    <source>
        <dbReference type="ARBA" id="ARBA00022448"/>
    </source>
</evidence>
<evidence type="ECO:0000256" key="3">
    <source>
        <dbReference type="ARBA" id="ARBA00022475"/>
    </source>
</evidence>
<gene>
    <name evidence="11" type="ORF">OOT00_02610</name>
</gene>
<keyword evidence="2" id="KW-0813">Transport</keyword>
<evidence type="ECO:0000256" key="4">
    <source>
        <dbReference type="ARBA" id="ARBA00022519"/>
    </source>
</evidence>
<dbReference type="InterPro" id="IPR007387">
    <property type="entry name" value="TRAP_DctQ"/>
</dbReference>
<dbReference type="PANTHER" id="PTHR35011">
    <property type="entry name" value="2,3-DIKETO-L-GULONATE TRAP TRANSPORTER SMALL PERMEASE PROTEIN YIAM"/>
    <property type="match status" value="1"/>
</dbReference>
<name>A0ABT3N5Y1_9BACT</name>
<evidence type="ECO:0000256" key="1">
    <source>
        <dbReference type="ARBA" id="ARBA00004429"/>
    </source>
</evidence>
<keyword evidence="12" id="KW-1185">Reference proteome</keyword>
<evidence type="ECO:0000256" key="8">
    <source>
        <dbReference type="ARBA" id="ARBA00038436"/>
    </source>
</evidence>
<dbReference type="InterPro" id="IPR055348">
    <property type="entry name" value="DctQ"/>
</dbReference>
<dbReference type="PANTHER" id="PTHR35011:SF2">
    <property type="entry name" value="2,3-DIKETO-L-GULONATE TRAP TRANSPORTER SMALL PERMEASE PROTEIN YIAM"/>
    <property type="match status" value="1"/>
</dbReference>
<comment type="caution">
    <text evidence="11">The sequence shown here is derived from an EMBL/GenBank/DDBJ whole genome shotgun (WGS) entry which is preliminary data.</text>
</comment>
<feature type="transmembrane region" description="Helical" evidence="9">
    <location>
        <begin position="80"/>
        <end position="106"/>
    </location>
</feature>
<evidence type="ECO:0000256" key="5">
    <source>
        <dbReference type="ARBA" id="ARBA00022692"/>
    </source>
</evidence>
<dbReference type="Pfam" id="PF04290">
    <property type="entry name" value="DctQ"/>
    <property type="match status" value="1"/>
</dbReference>
<accession>A0ABT3N5Y1</accession>
<dbReference type="EMBL" id="JAPFPW010000002">
    <property type="protein sequence ID" value="MCW7752870.1"/>
    <property type="molecule type" value="Genomic_DNA"/>
</dbReference>
<feature type="domain" description="Tripartite ATP-independent periplasmic transporters DctQ component" evidence="10">
    <location>
        <begin position="26"/>
        <end position="149"/>
    </location>
</feature>
<organism evidence="11 12">
    <name type="scientific">Desulfobotulus pelophilus</name>
    <dbReference type="NCBI Taxonomy" id="2823377"/>
    <lineage>
        <taxon>Bacteria</taxon>
        <taxon>Pseudomonadati</taxon>
        <taxon>Thermodesulfobacteriota</taxon>
        <taxon>Desulfobacteria</taxon>
        <taxon>Desulfobacterales</taxon>
        <taxon>Desulfobacteraceae</taxon>
        <taxon>Desulfobotulus</taxon>
    </lineage>
</organism>
<evidence type="ECO:0000256" key="9">
    <source>
        <dbReference type="SAM" id="Phobius"/>
    </source>
</evidence>
<evidence type="ECO:0000313" key="12">
    <source>
        <dbReference type="Proteomes" id="UP001209681"/>
    </source>
</evidence>
<keyword evidence="4" id="KW-0997">Cell inner membrane</keyword>
<feature type="transmembrane region" description="Helical" evidence="9">
    <location>
        <begin position="49"/>
        <end position="68"/>
    </location>
</feature>
<keyword evidence="7 9" id="KW-0472">Membrane</keyword>
<keyword evidence="6 9" id="KW-1133">Transmembrane helix</keyword>
<comment type="subcellular location">
    <subcellularLocation>
        <location evidence="1">Cell inner membrane</location>
        <topology evidence="1">Multi-pass membrane protein</topology>
    </subcellularLocation>
</comment>
<proteinExistence type="inferred from homology"/>
<reference evidence="11 12" key="1">
    <citation type="submission" date="2022-11" db="EMBL/GenBank/DDBJ databases">
        <title>Desulfobotulus tamanensis H1 sp. nov. - anaerobic, alkaliphilic, sulphate reducing bacterium isolated from terrestrial mud volcano.</title>
        <authorList>
            <person name="Frolova A."/>
            <person name="Merkel A.Y."/>
            <person name="Slobodkin A.I."/>
        </authorList>
    </citation>
    <scope>NUCLEOTIDE SEQUENCE [LARGE SCALE GENOMIC DNA]</scope>
    <source>
        <strain evidence="11 12">H1</strain>
    </source>
</reference>